<dbReference type="AlphaFoldDB" id="A0A8C5G7B9"/>
<reference evidence="3" key="1">
    <citation type="submission" date="2020-06" db="EMBL/GenBank/DDBJ databases">
        <authorList>
            <consortium name="Wellcome Sanger Institute Data Sharing"/>
        </authorList>
    </citation>
    <scope>NUCLEOTIDE SEQUENCE [LARGE SCALE GENOMIC DNA]</scope>
</reference>
<name>A0A8C5G7B9_GOUWI</name>
<dbReference type="SUPFAM" id="SSF47473">
    <property type="entry name" value="EF-hand"/>
    <property type="match status" value="1"/>
</dbReference>
<dbReference type="InterPro" id="IPR011992">
    <property type="entry name" value="EF-hand-dom_pair"/>
</dbReference>
<evidence type="ECO:0000313" key="3">
    <source>
        <dbReference type="Ensembl" id="ENSGWIP00000020097.1"/>
    </source>
</evidence>
<reference evidence="3" key="3">
    <citation type="submission" date="2025-09" db="UniProtKB">
        <authorList>
            <consortium name="Ensembl"/>
        </authorList>
    </citation>
    <scope>IDENTIFICATION</scope>
</reference>
<dbReference type="PANTHER" id="PTHR11639:SF134">
    <property type="entry name" value="PROTEIN S100-A1-RELATED"/>
    <property type="match status" value="1"/>
</dbReference>
<dbReference type="SMART" id="SM01394">
    <property type="entry name" value="S_100"/>
    <property type="match status" value="1"/>
</dbReference>
<dbReference type="Gene3D" id="1.10.238.10">
    <property type="entry name" value="EF-hand"/>
    <property type="match status" value="1"/>
</dbReference>
<evidence type="ECO:0000256" key="1">
    <source>
        <dbReference type="ARBA" id="ARBA00007323"/>
    </source>
</evidence>
<accession>A0A8C5G7B9</accession>
<dbReference type="InterPro" id="IPR013787">
    <property type="entry name" value="S100_Ca-bd_sub"/>
</dbReference>
<reference evidence="3" key="2">
    <citation type="submission" date="2025-08" db="UniProtKB">
        <authorList>
            <consortium name="Ensembl"/>
        </authorList>
    </citation>
    <scope>IDENTIFICATION</scope>
</reference>
<dbReference type="Ensembl" id="ENSGWIT00000022096.1">
    <property type="protein sequence ID" value="ENSGWIP00000020097.1"/>
    <property type="gene ID" value="ENSGWIG00000010920.1"/>
</dbReference>
<dbReference type="GO" id="GO:0048306">
    <property type="term" value="F:calcium-dependent protein binding"/>
    <property type="evidence" value="ECO:0007669"/>
    <property type="project" value="TreeGrafter"/>
</dbReference>
<proteinExistence type="inferred from homology"/>
<dbReference type="PANTHER" id="PTHR11639">
    <property type="entry name" value="S100 CALCIUM-BINDING PROTEIN"/>
    <property type="match status" value="1"/>
</dbReference>
<keyword evidence="4" id="KW-1185">Reference proteome</keyword>
<protein>
    <recommendedName>
        <fullName evidence="2">EF-hand domain-containing protein</fullName>
    </recommendedName>
</protein>
<dbReference type="InterPro" id="IPR002048">
    <property type="entry name" value="EF_hand_dom"/>
</dbReference>
<evidence type="ECO:0000313" key="4">
    <source>
        <dbReference type="Proteomes" id="UP000694680"/>
    </source>
</evidence>
<dbReference type="InterPro" id="IPR034325">
    <property type="entry name" value="S-100_dom"/>
</dbReference>
<dbReference type="CDD" id="cd00213">
    <property type="entry name" value="S-100"/>
    <property type="match status" value="1"/>
</dbReference>
<dbReference type="Pfam" id="PF01023">
    <property type="entry name" value="S_100"/>
    <property type="match status" value="1"/>
</dbReference>
<sequence length="86" mass="9672">MSELGTAMILLIKTFERFASEDGDKDKLSKEEAKKLLLTELPVDEILNVLDDNKDSQIDLEEFLRLVCALTCACHKSLQQCVGLIM</sequence>
<dbReference type="Proteomes" id="UP000694680">
    <property type="component" value="Chromosome 18"/>
</dbReference>
<organism evidence="3 4">
    <name type="scientific">Gouania willdenowi</name>
    <name type="common">Blunt-snouted clingfish</name>
    <name type="synonym">Lepadogaster willdenowi</name>
    <dbReference type="NCBI Taxonomy" id="441366"/>
    <lineage>
        <taxon>Eukaryota</taxon>
        <taxon>Metazoa</taxon>
        <taxon>Chordata</taxon>
        <taxon>Craniata</taxon>
        <taxon>Vertebrata</taxon>
        <taxon>Euteleostomi</taxon>
        <taxon>Actinopterygii</taxon>
        <taxon>Neopterygii</taxon>
        <taxon>Teleostei</taxon>
        <taxon>Neoteleostei</taxon>
        <taxon>Acanthomorphata</taxon>
        <taxon>Ovalentaria</taxon>
        <taxon>Blenniimorphae</taxon>
        <taxon>Blenniiformes</taxon>
        <taxon>Gobiesocoidei</taxon>
        <taxon>Gobiesocidae</taxon>
        <taxon>Gobiesocinae</taxon>
        <taxon>Gouania</taxon>
    </lineage>
</organism>
<feature type="domain" description="EF-hand" evidence="2">
    <location>
        <begin position="38"/>
        <end position="73"/>
    </location>
</feature>
<evidence type="ECO:0000259" key="2">
    <source>
        <dbReference type="PROSITE" id="PS50222"/>
    </source>
</evidence>
<dbReference type="GO" id="GO:0005509">
    <property type="term" value="F:calcium ion binding"/>
    <property type="evidence" value="ECO:0007669"/>
    <property type="project" value="InterPro"/>
</dbReference>
<comment type="similarity">
    <text evidence="1">Belongs to the S-100 family.</text>
</comment>
<dbReference type="PROSITE" id="PS50222">
    <property type="entry name" value="EF_HAND_2"/>
    <property type="match status" value="1"/>
</dbReference>
<dbReference type="GO" id="GO:0046914">
    <property type="term" value="F:transition metal ion binding"/>
    <property type="evidence" value="ECO:0007669"/>
    <property type="project" value="InterPro"/>
</dbReference>